<dbReference type="SUPFAM" id="SSF54292">
    <property type="entry name" value="2Fe-2S ferredoxin-like"/>
    <property type="match status" value="1"/>
</dbReference>
<dbReference type="Pfam" id="PF00941">
    <property type="entry name" value="FAD_binding_5"/>
    <property type="match status" value="1"/>
</dbReference>
<dbReference type="InterPro" id="IPR002888">
    <property type="entry name" value="2Fe-2S-bd"/>
</dbReference>
<dbReference type="InterPro" id="IPR016208">
    <property type="entry name" value="Ald_Oxase/xanthine_DH-like"/>
</dbReference>
<feature type="binding site" evidence="13">
    <location>
        <position position="427"/>
    </location>
    <ligand>
        <name>FAD</name>
        <dbReference type="ChEBI" id="CHEBI:57692"/>
    </ligand>
</feature>
<dbReference type="InterPro" id="IPR012675">
    <property type="entry name" value="Beta-grasp_dom_sf"/>
</dbReference>
<dbReference type="EMBL" id="CAJOBD010002541">
    <property type="protein sequence ID" value="CAF3889738.1"/>
    <property type="molecule type" value="Genomic_DNA"/>
</dbReference>
<keyword evidence="9 14" id="KW-0408">Iron</keyword>
<evidence type="ECO:0000256" key="2">
    <source>
        <dbReference type="ARBA" id="ARBA00006849"/>
    </source>
</evidence>
<dbReference type="SUPFAM" id="SSF47741">
    <property type="entry name" value="CO dehydrogenase ISP C-domain like"/>
    <property type="match status" value="1"/>
</dbReference>
<dbReference type="InterPro" id="IPR036683">
    <property type="entry name" value="CO_DH_flav_C_dom_sf"/>
</dbReference>
<comment type="caution">
    <text evidence="17">The sequence shown here is derived from an EMBL/GenBank/DDBJ whole genome shotgun (WGS) entry which is preliminary data.</text>
</comment>
<feature type="binding site" evidence="13">
    <location>
        <position position="407"/>
    </location>
    <ligand>
        <name>FAD</name>
        <dbReference type="ChEBI" id="CHEBI:57692"/>
    </ligand>
</feature>
<keyword evidence="7 13" id="KW-0274">FAD</keyword>
<dbReference type="GO" id="GO:0016491">
    <property type="term" value="F:oxidoreductase activity"/>
    <property type="evidence" value="ECO:0007669"/>
    <property type="project" value="UniProtKB-KW"/>
</dbReference>
<evidence type="ECO:0000256" key="11">
    <source>
        <dbReference type="ARBA" id="ARBA00034078"/>
    </source>
</evidence>
<evidence type="ECO:0000256" key="1">
    <source>
        <dbReference type="ARBA" id="ARBA00001974"/>
    </source>
</evidence>
<dbReference type="InterPro" id="IPR005107">
    <property type="entry name" value="CO_DH_flav_C"/>
</dbReference>
<dbReference type="Pfam" id="PF20256">
    <property type="entry name" value="MoCoBD_2"/>
    <property type="match status" value="1"/>
</dbReference>
<dbReference type="InterPro" id="IPR016169">
    <property type="entry name" value="FAD-bd_PCMH_sub2"/>
</dbReference>
<dbReference type="SUPFAM" id="SSF54665">
    <property type="entry name" value="CO dehydrogenase molybdoprotein N-domain-like"/>
    <property type="match status" value="1"/>
</dbReference>
<evidence type="ECO:0000256" key="6">
    <source>
        <dbReference type="ARBA" id="ARBA00022723"/>
    </source>
</evidence>
<dbReference type="SUPFAM" id="SSF55447">
    <property type="entry name" value="CO dehydrogenase flavoprotein C-terminal domain-like"/>
    <property type="match status" value="1"/>
</dbReference>
<organism evidence="17 18">
    <name type="scientific">Rotaria sordida</name>
    <dbReference type="NCBI Taxonomy" id="392033"/>
    <lineage>
        <taxon>Eukaryota</taxon>
        <taxon>Metazoa</taxon>
        <taxon>Spiralia</taxon>
        <taxon>Gnathifera</taxon>
        <taxon>Rotifera</taxon>
        <taxon>Eurotatoria</taxon>
        <taxon>Bdelloidea</taxon>
        <taxon>Philodinida</taxon>
        <taxon>Philodinidae</taxon>
        <taxon>Rotaria</taxon>
    </lineage>
</organism>
<keyword evidence="5 14" id="KW-0001">2Fe-2S</keyword>
<dbReference type="Gene3D" id="3.30.43.10">
    <property type="entry name" value="Uridine Diphospho-n-acetylenolpyruvylglucosamine Reductase, domain 2"/>
    <property type="match status" value="1"/>
</dbReference>
<evidence type="ECO:0000256" key="13">
    <source>
        <dbReference type="PIRSR" id="PIRSR000127-2"/>
    </source>
</evidence>
<evidence type="ECO:0000259" key="16">
    <source>
        <dbReference type="PROSITE" id="PS51387"/>
    </source>
</evidence>
<name>A0A819GXT8_9BILA</name>
<evidence type="ECO:0000256" key="12">
    <source>
        <dbReference type="PIRSR" id="PIRSR000127-1"/>
    </source>
</evidence>
<dbReference type="InterPro" id="IPR036856">
    <property type="entry name" value="Ald_Oxase/Xan_DH_a/b_sf"/>
</dbReference>
<dbReference type="GO" id="GO:0005506">
    <property type="term" value="F:iron ion binding"/>
    <property type="evidence" value="ECO:0007669"/>
    <property type="project" value="InterPro"/>
</dbReference>
<feature type="binding site" evidence="14">
    <location>
        <position position="129"/>
    </location>
    <ligand>
        <name>[2Fe-2S] cluster</name>
        <dbReference type="ChEBI" id="CHEBI:190135"/>
        <label>2</label>
    </ligand>
</feature>
<dbReference type="FunFam" id="3.30.365.10:FF:000003">
    <property type="entry name" value="Aldehyde oxidase 1"/>
    <property type="match status" value="1"/>
</dbReference>
<dbReference type="SMART" id="SM01092">
    <property type="entry name" value="CO_deh_flav_C"/>
    <property type="match status" value="1"/>
</dbReference>
<dbReference type="Gene3D" id="1.10.150.120">
    <property type="entry name" value="[2Fe-2S]-binding domain"/>
    <property type="match status" value="1"/>
</dbReference>
<dbReference type="Gene3D" id="3.30.365.10">
    <property type="entry name" value="Aldehyde oxidase/xanthine dehydrogenase, molybdopterin binding domain"/>
    <property type="match status" value="4"/>
</dbReference>
<evidence type="ECO:0000256" key="3">
    <source>
        <dbReference type="ARBA" id="ARBA00022505"/>
    </source>
</evidence>
<feature type="binding site" evidence="14">
    <location>
        <position position="59"/>
    </location>
    <ligand>
        <name>[2Fe-2S] cluster</name>
        <dbReference type="ChEBI" id="CHEBI:190135"/>
        <label>1</label>
    </ligand>
</feature>
<dbReference type="InterPro" id="IPR036884">
    <property type="entry name" value="2Fe-2S-bd_dom_sf"/>
</dbReference>
<evidence type="ECO:0000313" key="17">
    <source>
        <dbReference type="EMBL" id="CAF3889738.1"/>
    </source>
</evidence>
<evidence type="ECO:0000256" key="9">
    <source>
        <dbReference type="ARBA" id="ARBA00023004"/>
    </source>
</evidence>
<dbReference type="SUPFAM" id="SSF56003">
    <property type="entry name" value="Molybdenum cofactor-binding domain"/>
    <property type="match status" value="1"/>
</dbReference>
<dbReference type="PROSITE" id="PS00197">
    <property type="entry name" value="2FE2S_FER_1"/>
    <property type="match status" value="1"/>
</dbReference>
<gene>
    <name evidence="17" type="ORF">JBS370_LOCUS20300</name>
</gene>
<dbReference type="Pfam" id="PF03450">
    <property type="entry name" value="CO_deh_flav_C"/>
    <property type="match status" value="1"/>
</dbReference>
<dbReference type="Gene3D" id="3.30.390.50">
    <property type="entry name" value="CO dehydrogenase flavoprotein, C-terminal domain"/>
    <property type="match status" value="1"/>
</dbReference>
<comment type="cofactor">
    <cofactor evidence="14">
        <name>[2Fe-2S] cluster</name>
        <dbReference type="ChEBI" id="CHEBI:190135"/>
    </cofactor>
    <text evidence="14">Binds 2 [2Fe-2S] clusters.</text>
</comment>
<dbReference type="InterPro" id="IPR037165">
    <property type="entry name" value="AldOxase/xan_DH_Mopterin-bd_sf"/>
</dbReference>
<feature type="binding site" evidence="14">
    <location>
        <position position="85"/>
    </location>
    <ligand>
        <name>[2Fe-2S] cluster</name>
        <dbReference type="ChEBI" id="CHEBI:190135"/>
        <label>1</label>
    </ligand>
</feature>
<dbReference type="Gene3D" id="3.90.1170.50">
    <property type="entry name" value="Aldehyde oxidase/xanthine dehydrogenase, a/b hammerhead"/>
    <property type="match status" value="1"/>
</dbReference>
<dbReference type="Pfam" id="PF01315">
    <property type="entry name" value="Ald_Xan_dh_C"/>
    <property type="match status" value="1"/>
</dbReference>
<dbReference type="PANTHER" id="PTHR45444">
    <property type="entry name" value="XANTHINE DEHYDROGENASE"/>
    <property type="match status" value="1"/>
</dbReference>
<evidence type="ECO:0000256" key="7">
    <source>
        <dbReference type="ARBA" id="ARBA00022827"/>
    </source>
</evidence>
<dbReference type="Pfam" id="PF01799">
    <property type="entry name" value="Fer2_2"/>
    <property type="match status" value="1"/>
</dbReference>
<evidence type="ECO:0000256" key="14">
    <source>
        <dbReference type="PIRSR" id="PIRSR000127-3"/>
    </source>
</evidence>
<dbReference type="PANTHER" id="PTHR45444:SF3">
    <property type="entry name" value="XANTHINE DEHYDROGENASE"/>
    <property type="match status" value="1"/>
</dbReference>
<dbReference type="GO" id="GO:0051537">
    <property type="term" value="F:2 iron, 2 sulfur cluster binding"/>
    <property type="evidence" value="ECO:0007669"/>
    <property type="project" value="UniProtKB-KW"/>
</dbReference>
<evidence type="ECO:0000256" key="5">
    <source>
        <dbReference type="ARBA" id="ARBA00022714"/>
    </source>
</evidence>
<protein>
    <recommendedName>
        <fullName evidence="19">Xanthine dehydrogenase</fullName>
    </recommendedName>
</protein>
<feature type="binding site" evidence="14">
    <location>
        <position position="126"/>
    </location>
    <ligand>
        <name>[2Fe-2S] cluster</name>
        <dbReference type="ChEBI" id="CHEBI:190135"/>
        <label>2</label>
    </ligand>
</feature>
<feature type="binding site" evidence="14">
    <location>
        <position position="54"/>
    </location>
    <ligand>
        <name>[2Fe-2S] cluster</name>
        <dbReference type="ChEBI" id="CHEBI:190135"/>
        <label>1</label>
    </ligand>
</feature>
<dbReference type="InterPro" id="IPR016166">
    <property type="entry name" value="FAD-bd_PCMH"/>
</dbReference>
<dbReference type="FunFam" id="3.30.365.10:FF:000004">
    <property type="entry name" value="Xanthine dehydrogenase oxidase"/>
    <property type="match status" value="1"/>
</dbReference>
<keyword evidence="3 14" id="KW-0500">Molybdenum</keyword>
<dbReference type="Pfam" id="PF02738">
    <property type="entry name" value="MoCoBD_1"/>
    <property type="match status" value="1"/>
</dbReference>
<evidence type="ECO:0000259" key="15">
    <source>
        <dbReference type="PROSITE" id="PS51085"/>
    </source>
</evidence>
<keyword evidence="8" id="KW-0560">Oxidoreductase</keyword>
<keyword evidence="6 14" id="KW-0479">Metal-binding</keyword>
<dbReference type="InterPro" id="IPR036010">
    <property type="entry name" value="2Fe-2S_ferredoxin-like_sf"/>
</dbReference>
<dbReference type="InterPro" id="IPR008274">
    <property type="entry name" value="AldOxase/xan_DH_MoCoBD1"/>
</dbReference>
<sequence length="1341" mass="149276">MVKETTHQATSTMKNHLTFYVNGKEIIERHVEPEWTLLWYLRNKLKLTGSKLGCGEGGCGACTVVISRFIDRHSGEIEHRTVNGCLAPLCSVDGCHVITVEGLGSVNKSNLHPIQTRLAELFGSQCGFCTPGIVMSLYGTVTSTTNSLPTMQDIEESFDGNLCRCTGYRPILDAAKSFASDTNKLPHKESSPSISTTFDKCMLFVKQNSIPDQIEFPQKLKHYIPQSIHIKGSLIEWYRPVSLNELLHLRHTYPGDASKLVFGNTRVQIQRKFKQLQCSCLIAITYIEELQQLKRTTDSLYLGAGITFTCLKSKLSEWYNEKINDGGICQALLDQLQRFASTQIRNVASLGGNIISASPISDINPVLQAAGAVLELHRADSSAVRQISLCEFFLGQGRVSMIDNEVLVAIRIPLPNPSSKSFLRSYKQSRRRDDSKGIVSAGFQVELQQSNSIDNQWNIISVCFSFGGMASRTIMTKNTQQELVGLSWTKTTMNKACELILKEMPLDEMSPGGQPEYRRTLVQSFLFKFYAYVCLELRQSTDDSIHLSIAYPYHRPISHGQQTIPERPQSQKVVGSSLSHRSAYLHATGEAIYGDDMPSLVNTLHAALVLSTQPNARIKHIDIGVASQVPGFVSFISHTDVPGSNKSATPIEDEEVFASSIAHCIGAIIGVVVCESEESAYIASNLVKIEYELLTPTIFTIEDAIIHESYFGNEISLQQGDIDKGFADAEHTLEATVWIGGQEHFYMETQCCMVIPSNDDQEVTLYLATQSPATAQQMVALALGRHVSRITCHVKRIGGAFGGKATRSIPPCIAIAVAAVKVGRPVRLHLERHIDMSITGHRHPFKITYKVGFTDEGRFSTLDIQMWSNAGCSLDLSESIMEVAMLKIDNCYQFHNIRIRGRVCKTHLPSNTAFRGYGGLQATLACETIVEHVATYLKRDPFTIRRLNLLKEGDITHYGQKLEQWHVPRILDELSQSSDFIQRKLSVDEFNRTNKYRKRGITMMPAKYGIGFLAQFYNQAGALVHIYKDGSVVVTHGGVEFGQGLHTKMISIAAEVLGCDVDRIRISETATDKVPNASSTGASVSSDLNGMAVRHACEQIRERLNRFLVDKNNAHISWEDLINQAYHARIDLCARGFYATPDMFDADFSQNRATVNYFTQGAAVTEVELDALTGDWHLLRVDILMDVGTSLNPQIDIGQIEGAFMQGVGLFTMEELIWGDNKRHRWIKPGELFSRGPDTYKIPSFSDIPLDLRVSLLSDSKNPRAVYSSKGIGEPPILLSASAFFALKQACIAYREQQGFSDYFTLHSPATVERLRMACADEFTHRVCLDEYLTFQPRGSY</sequence>
<dbReference type="InterPro" id="IPR001041">
    <property type="entry name" value="2Fe-2S_ferredoxin-type"/>
</dbReference>
<feature type="binding site" evidence="14">
    <location>
        <position position="770"/>
    </location>
    <ligand>
        <name>Mo-molybdopterin</name>
        <dbReference type="ChEBI" id="CHEBI:71302"/>
    </ligand>
    <ligandPart>
        <name>Mo</name>
        <dbReference type="ChEBI" id="CHEBI:28685"/>
    </ligandPart>
</feature>
<feature type="active site" description="Proton acceptor" evidence="12">
    <location>
        <position position="1274"/>
    </location>
</feature>
<comment type="similarity">
    <text evidence="2">Belongs to the xanthine dehydrogenase family.</text>
</comment>
<dbReference type="SMART" id="SM01008">
    <property type="entry name" value="Ald_Xan_dh_C"/>
    <property type="match status" value="1"/>
</dbReference>
<dbReference type="FunFam" id="3.10.20.30:FF:000015">
    <property type="entry name" value="Aldehyde oxidase 1"/>
    <property type="match status" value="1"/>
</dbReference>
<comment type="cofactor">
    <cofactor evidence="14">
        <name>Mo-molybdopterin</name>
        <dbReference type="ChEBI" id="CHEBI:71302"/>
    </cofactor>
    <text evidence="14">Binds 1 Mo-molybdopterin (Mo-MPT) cofactor per subunit.</text>
</comment>
<dbReference type="PROSITE" id="PS51387">
    <property type="entry name" value="FAD_PCMH"/>
    <property type="match status" value="1"/>
</dbReference>
<proteinExistence type="inferred from homology"/>
<feature type="domain" description="2Fe-2S ferredoxin-type" evidence="15">
    <location>
        <begin position="15"/>
        <end position="103"/>
    </location>
</feature>
<dbReference type="InterPro" id="IPR000674">
    <property type="entry name" value="Ald_Oxase/Xan_DH_a/b"/>
</dbReference>
<feature type="binding site" evidence="13">
    <location>
        <position position="362"/>
    </location>
    <ligand>
        <name>FAD</name>
        <dbReference type="ChEBI" id="CHEBI:57692"/>
    </ligand>
</feature>
<dbReference type="Pfam" id="PF00111">
    <property type="entry name" value="Fer2"/>
    <property type="match status" value="1"/>
</dbReference>
<dbReference type="Gene3D" id="3.10.20.30">
    <property type="match status" value="1"/>
</dbReference>
<feature type="binding site" evidence="13">
    <location>
        <begin position="260"/>
        <end position="267"/>
    </location>
    <ligand>
        <name>FAD</name>
        <dbReference type="ChEBI" id="CHEBI:57692"/>
    </ligand>
</feature>
<feature type="binding site" evidence="14">
    <location>
        <position position="1082"/>
    </location>
    <ligand>
        <name>Mo-molybdopterin</name>
        <dbReference type="ChEBI" id="CHEBI:71302"/>
    </ligand>
    <ligandPart>
        <name>Mo</name>
        <dbReference type="ChEBI" id="CHEBI:28685"/>
    </ligandPart>
</feature>
<reference evidence="17" key="1">
    <citation type="submission" date="2021-02" db="EMBL/GenBank/DDBJ databases">
        <authorList>
            <person name="Nowell W R."/>
        </authorList>
    </citation>
    <scope>NUCLEOTIDE SEQUENCE</scope>
</reference>
<evidence type="ECO:0000313" key="18">
    <source>
        <dbReference type="Proteomes" id="UP000663836"/>
    </source>
</evidence>
<accession>A0A819GXT8</accession>
<dbReference type="InterPro" id="IPR016167">
    <property type="entry name" value="FAD-bd_PCMH_sub1"/>
</dbReference>
<feature type="binding site" evidence="14">
    <location>
        <position position="165"/>
    </location>
    <ligand>
        <name>[2Fe-2S] cluster</name>
        <dbReference type="ChEBI" id="CHEBI:190135"/>
        <label>2</label>
    </ligand>
</feature>
<evidence type="ECO:0008006" key="19">
    <source>
        <dbReference type="Google" id="ProtNLM"/>
    </source>
</evidence>
<dbReference type="PROSITE" id="PS51085">
    <property type="entry name" value="2FE2S_FER_2"/>
    <property type="match status" value="1"/>
</dbReference>
<dbReference type="GO" id="GO:0071949">
    <property type="term" value="F:FAD binding"/>
    <property type="evidence" value="ECO:0007669"/>
    <property type="project" value="InterPro"/>
</dbReference>
<evidence type="ECO:0000256" key="4">
    <source>
        <dbReference type="ARBA" id="ARBA00022630"/>
    </source>
</evidence>
<dbReference type="FunFam" id="3.30.465.10:FF:000004">
    <property type="entry name" value="Xanthine dehydrogenase/oxidase"/>
    <property type="match status" value="1"/>
</dbReference>
<dbReference type="InterPro" id="IPR036318">
    <property type="entry name" value="FAD-bd_PCMH-like_sf"/>
</dbReference>
<dbReference type="Proteomes" id="UP000663836">
    <property type="component" value="Unassembled WGS sequence"/>
</dbReference>
<feature type="binding site" evidence="13">
    <location>
        <begin position="349"/>
        <end position="353"/>
    </location>
    <ligand>
        <name>FAD</name>
        <dbReference type="ChEBI" id="CHEBI:57692"/>
    </ligand>
</feature>
<dbReference type="InterPro" id="IPR002346">
    <property type="entry name" value="Mopterin_DH_FAD-bd"/>
</dbReference>
<feature type="binding site" evidence="14">
    <location>
        <position position="915"/>
    </location>
    <ligand>
        <name>Mo-molybdopterin</name>
        <dbReference type="ChEBI" id="CHEBI:71302"/>
    </ligand>
    <ligandPart>
        <name>Mo</name>
        <dbReference type="ChEBI" id="CHEBI:28685"/>
    </ligandPart>
</feature>
<feature type="binding site" evidence="13">
    <location>
        <position position="339"/>
    </location>
    <ligand>
        <name>FAD</name>
        <dbReference type="ChEBI" id="CHEBI:57692"/>
    </ligand>
</feature>
<keyword evidence="10 14" id="KW-0411">Iron-sulfur</keyword>
<keyword evidence="4" id="KW-0285">Flavoprotein</keyword>
<dbReference type="PIRSF" id="PIRSF000127">
    <property type="entry name" value="Xanthine_DH"/>
    <property type="match status" value="1"/>
</dbReference>
<comment type="cofactor">
    <cofactor evidence="11">
        <name>[2Fe-2S] cluster</name>
        <dbReference type="ChEBI" id="CHEBI:190135"/>
    </cofactor>
</comment>
<dbReference type="SUPFAM" id="SSF56176">
    <property type="entry name" value="FAD-binding/transporter-associated domain-like"/>
    <property type="match status" value="1"/>
</dbReference>
<evidence type="ECO:0000256" key="8">
    <source>
        <dbReference type="ARBA" id="ARBA00023002"/>
    </source>
</evidence>
<dbReference type="Gene3D" id="3.30.465.10">
    <property type="match status" value="1"/>
</dbReference>
<evidence type="ECO:0000256" key="10">
    <source>
        <dbReference type="ARBA" id="ARBA00023014"/>
    </source>
</evidence>
<feature type="binding site" evidence="14">
    <location>
        <position position="801"/>
    </location>
    <ligand>
        <name>Mo-molybdopterin</name>
        <dbReference type="ChEBI" id="CHEBI:71302"/>
    </ligand>
    <ligandPart>
        <name>Mo</name>
        <dbReference type="ChEBI" id="CHEBI:28685"/>
    </ligandPart>
</feature>
<dbReference type="InterPro" id="IPR046867">
    <property type="entry name" value="AldOxase/xan_DH_MoCoBD2"/>
</dbReference>
<feature type="binding site" evidence="14">
    <location>
        <position position="163"/>
    </location>
    <ligand>
        <name>[2Fe-2S] cluster</name>
        <dbReference type="ChEBI" id="CHEBI:190135"/>
        <label>2</label>
    </ligand>
</feature>
<comment type="cofactor">
    <cofactor evidence="1 13">
        <name>FAD</name>
        <dbReference type="ChEBI" id="CHEBI:57692"/>
    </cofactor>
</comment>
<dbReference type="InterPro" id="IPR006058">
    <property type="entry name" value="2Fe2S_fd_BS"/>
</dbReference>
<feature type="domain" description="FAD-binding PCMH-type" evidence="16">
    <location>
        <begin position="230"/>
        <end position="417"/>
    </location>
</feature>
<feature type="binding site" evidence="14">
    <location>
        <position position="62"/>
    </location>
    <ligand>
        <name>[2Fe-2S] cluster</name>
        <dbReference type="ChEBI" id="CHEBI:190135"/>
        <label>1</label>
    </ligand>
</feature>